<dbReference type="InterPro" id="IPR000515">
    <property type="entry name" value="MetI-like"/>
</dbReference>
<comment type="similarity">
    <text evidence="8">Belongs to the binding-protein-dependent transport system permease family.</text>
</comment>
<keyword evidence="11" id="KW-1185">Reference proteome</keyword>
<dbReference type="GO" id="GO:0022857">
    <property type="term" value="F:transmembrane transporter activity"/>
    <property type="evidence" value="ECO:0007669"/>
    <property type="project" value="InterPro"/>
</dbReference>
<dbReference type="PANTHER" id="PTHR30177">
    <property type="entry name" value="GLYCINE BETAINE/L-PROLINE TRANSPORT SYSTEM PERMEASE PROTEIN PROW"/>
    <property type="match status" value="1"/>
</dbReference>
<reference evidence="10" key="1">
    <citation type="submission" date="2021-03" db="EMBL/GenBank/DDBJ databases">
        <title>Fibrella sp. HMF5335 genome sequencing and assembly.</title>
        <authorList>
            <person name="Kang H."/>
            <person name="Kim H."/>
            <person name="Bae S."/>
            <person name="Joh K."/>
        </authorList>
    </citation>
    <scope>NUCLEOTIDE SEQUENCE</scope>
    <source>
        <strain evidence="10">HMF5335</strain>
    </source>
</reference>
<sequence length="535" mass="57582">MIPVFTFLRENAAKLADQTLTHLGLTFASLLMALLLGLPLGIYIARRKRVASAVLGVAGVLQTVPSIALLGFLIPLLGIGAGPALTALFLYALLPIIRNTYVGISEVNPTLTEAARGMGMTARQVLWRVELPLAMPVIFAGIRTATVINVGVATLAAYVAAGGLGEFIFGGIALNNTNMMLAGAIPAALLAVGFDLGLARLQRVRWSGSVGGDAGGASGKKRVATGAGLLVVVAVMAVAWPRNNPHRLLAGFAHEFGGRADGYPGLQKVYGMTIENRLLDQSLMYEAIRTNKVDVISGYSTDGRIKAFGLTVLDDDKHAFPPYAAAPVVREATLAKYPELQPALDRLNGRLTDSIMTELNYRADYLHESPERVARGFLMKVGLLQPAIAARTGQVVMGSKVFTEQYILAEIYRQLIEGYTTLRVVSKTGFGGTQLCFDALRTGAIDFYPEYTGTGLLVILQPAQATLDSLKRLPGAKQPAAIYSYVKAEFTRRYALRWGVPLGFNNAYCLMMRQTDAKQRGIRTLSELTRYVKGV</sequence>
<protein>
    <submittedName>
        <fullName evidence="10">ABC transporter permease/substrate-binding protein</fullName>
    </submittedName>
</protein>
<dbReference type="GO" id="GO:0043190">
    <property type="term" value="C:ATP-binding cassette (ABC) transporter complex"/>
    <property type="evidence" value="ECO:0007669"/>
    <property type="project" value="InterPro"/>
</dbReference>
<evidence type="ECO:0000256" key="7">
    <source>
        <dbReference type="ARBA" id="ARBA00035652"/>
    </source>
</evidence>
<feature type="transmembrane region" description="Helical" evidence="8">
    <location>
        <begin position="76"/>
        <end position="94"/>
    </location>
</feature>
<feature type="domain" description="ABC transmembrane type-1" evidence="9">
    <location>
        <begin position="19"/>
        <end position="198"/>
    </location>
</feature>
<dbReference type="PROSITE" id="PS50928">
    <property type="entry name" value="ABC_TM1"/>
    <property type="match status" value="1"/>
</dbReference>
<evidence type="ECO:0000256" key="4">
    <source>
        <dbReference type="ARBA" id="ARBA00022989"/>
    </source>
</evidence>
<evidence type="ECO:0000256" key="2">
    <source>
        <dbReference type="ARBA" id="ARBA00022448"/>
    </source>
</evidence>
<feature type="transmembrane region" description="Helical" evidence="8">
    <location>
        <begin position="179"/>
        <end position="201"/>
    </location>
</feature>
<gene>
    <name evidence="10" type="ORF">J2I47_12425</name>
</gene>
<evidence type="ECO:0000259" key="9">
    <source>
        <dbReference type="PROSITE" id="PS50928"/>
    </source>
</evidence>
<comment type="similarity">
    <text evidence="6">In the C-terminal section; belongs to the OsmX family.</text>
</comment>
<dbReference type="InterPro" id="IPR007210">
    <property type="entry name" value="ABC_Gly_betaine_transp_sub-bd"/>
</dbReference>
<keyword evidence="2 8" id="KW-0813">Transport</keyword>
<dbReference type="PANTHER" id="PTHR30177:SF4">
    <property type="entry name" value="OSMOPROTECTANT IMPORT PERMEASE PROTEIN OSMW"/>
    <property type="match status" value="1"/>
</dbReference>
<comment type="similarity">
    <text evidence="7">In the N-terminal section; belongs to the binding-protein-dependent transport system permease family.</text>
</comment>
<dbReference type="GO" id="GO:0031460">
    <property type="term" value="P:glycine betaine transport"/>
    <property type="evidence" value="ECO:0007669"/>
    <property type="project" value="TreeGrafter"/>
</dbReference>
<dbReference type="Pfam" id="PF00528">
    <property type="entry name" value="BPD_transp_1"/>
    <property type="match status" value="1"/>
</dbReference>
<dbReference type="RefSeq" id="WP_207364955.1">
    <property type="nucleotide sequence ID" value="NZ_JAFMYV010000005.1"/>
</dbReference>
<keyword evidence="5 8" id="KW-0472">Membrane</keyword>
<keyword evidence="4 8" id="KW-1133">Transmembrane helix</keyword>
<keyword evidence="3 8" id="KW-0812">Transmembrane</keyword>
<accession>A0A939GE86</accession>
<dbReference type="Gene3D" id="3.40.190.10">
    <property type="entry name" value="Periplasmic binding protein-like II"/>
    <property type="match status" value="2"/>
</dbReference>
<dbReference type="EMBL" id="JAFMYV010000005">
    <property type="protein sequence ID" value="MBO0937354.1"/>
    <property type="molecule type" value="Genomic_DNA"/>
</dbReference>
<dbReference type="AlphaFoldDB" id="A0A939GE86"/>
<dbReference type="SUPFAM" id="SSF161098">
    <property type="entry name" value="MetI-like"/>
    <property type="match status" value="1"/>
</dbReference>
<feature type="transmembrane region" description="Helical" evidence="8">
    <location>
        <begin position="50"/>
        <end position="70"/>
    </location>
</feature>
<dbReference type="InterPro" id="IPR051204">
    <property type="entry name" value="ABC_transp_perm/SBD"/>
</dbReference>
<evidence type="ECO:0000256" key="1">
    <source>
        <dbReference type="ARBA" id="ARBA00004651"/>
    </source>
</evidence>
<evidence type="ECO:0000256" key="3">
    <source>
        <dbReference type="ARBA" id="ARBA00022692"/>
    </source>
</evidence>
<organism evidence="10 11">
    <name type="scientific">Fibrella rubiginis</name>
    <dbReference type="NCBI Taxonomy" id="2817060"/>
    <lineage>
        <taxon>Bacteria</taxon>
        <taxon>Pseudomonadati</taxon>
        <taxon>Bacteroidota</taxon>
        <taxon>Cytophagia</taxon>
        <taxon>Cytophagales</taxon>
        <taxon>Spirosomataceae</taxon>
        <taxon>Fibrella</taxon>
    </lineage>
</organism>
<dbReference type="Gene3D" id="3.40.190.120">
    <property type="entry name" value="Osmoprotection protein (prox), domain 2"/>
    <property type="match status" value="2"/>
</dbReference>
<dbReference type="InterPro" id="IPR035906">
    <property type="entry name" value="MetI-like_sf"/>
</dbReference>
<dbReference type="FunFam" id="1.10.3720.10:FF:000001">
    <property type="entry name" value="Glycine betaine ABC transporter, permease"/>
    <property type="match status" value="1"/>
</dbReference>
<evidence type="ECO:0000256" key="8">
    <source>
        <dbReference type="RuleBase" id="RU363032"/>
    </source>
</evidence>
<feature type="transmembrane region" description="Helical" evidence="8">
    <location>
        <begin position="20"/>
        <end position="43"/>
    </location>
</feature>
<evidence type="ECO:0000313" key="11">
    <source>
        <dbReference type="Proteomes" id="UP000664034"/>
    </source>
</evidence>
<name>A0A939GE86_9BACT</name>
<comment type="subcellular location">
    <subcellularLocation>
        <location evidence="1 8">Cell membrane</location>
        <topology evidence="1 8">Multi-pass membrane protein</topology>
    </subcellularLocation>
</comment>
<comment type="caution">
    <text evidence="10">The sequence shown here is derived from an EMBL/GenBank/DDBJ whole genome shotgun (WGS) entry which is preliminary data.</text>
</comment>
<feature type="transmembrane region" description="Helical" evidence="8">
    <location>
        <begin position="222"/>
        <end position="240"/>
    </location>
</feature>
<evidence type="ECO:0000256" key="6">
    <source>
        <dbReference type="ARBA" id="ARBA00035642"/>
    </source>
</evidence>
<evidence type="ECO:0000313" key="10">
    <source>
        <dbReference type="EMBL" id="MBO0937354.1"/>
    </source>
</evidence>
<feature type="transmembrane region" description="Helical" evidence="8">
    <location>
        <begin position="133"/>
        <end position="159"/>
    </location>
</feature>
<dbReference type="Pfam" id="PF04069">
    <property type="entry name" value="OpuAC"/>
    <property type="match status" value="2"/>
</dbReference>
<dbReference type="Proteomes" id="UP000664034">
    <property type="component" value="Unassembled WGS sequence"/>
</dbReference>
<dbReference type="SUPFAM" id="SSF53850">
    <property type="entry name" value="Periplasmic binding protein-like II"/>
    <property type="match status" value="2"/>
</dbReference>
<evidence type="ECO:0000256" key="5">
    <source>
        <dbReference type="ARBA" id="ARBA00023136"/>
    </source>
</evidence>
<dbReference type="Gene3D" id="1.10.3720.10">
    <property type="entry name" value="MetI-like"/>
    <property type="match status" value="1"/>
</dbReference>
<proteinExistence type="inferred from homology"/>